<dbReference type="Pfam" id="PF14771">
    <property type="entry name" value="DUF4476"/>
    <property type="match status" value="1"/>
</dbReference>
<dbReference type="Proteomes" id="UP000199656">
    <property type="component" value="Unassembled WGS sequence"/>
</dbReference>
<evidence type="ECO:0000256" key="1">
    <source>
        <dbReference type="SAM" id="MobiDB-lite"/>
    </source>
</evidence>
<evidence type="ECO:0000313" key="4">
    <source>
        <dbReference type="Proteomes" id="UP000199656"/>
    </source>
</evidence>
<name>A0A1H3YBY2_9BACT</name>
<dbReference type="AlphaFoldDB" id="A0A1H3YBY2"/>
<proteinExistence type="predicted"/>
<feature type="domain" description="DUF4476" evidence="2">
    <location>
        <begin position="372"/>
        <end position="460"/>
    </location>
</feature>
<reference evidence="4" key="1">
    <citation type="submission" date="2016-10" db="EMBL/GenBank/DDBJ databases">
        <authorList>
            <person name="Varghese N."/>
            <person name="Submissions S."/>
        </authorList>
    </citation>
    <scope>NUCLEOTIDE SEQUENCE [LARGE SCALE GENOMIC DNA]</scope>
    <source>
        <strain evidence="4">DSM 23920</strain>
    </source>
</reference>
<feature type="compositionally biased region" description="Low complexity" evidence="1">
    <location>
        <begin position="282"/>
        <end position="292"/>
    </location>
</feature>
<feature type="compositionally biased region" description="Low complexity" evidence="1">
    <location>
        <begin position="188"/>
        <end position="197"/>
    </location>
</feature>
<keyword evidence="4" id="KW-1185">Reference proteome</keyword>
<dbReference type="InterPro" id="IPR028011">
    <property type="entry name" value="DUF4476"/>
</dbReference>
<gene>
    <name evidence="3" type="ORF">SAMN05660909_00806</name>
</gene>
<feature type="region of interest" description="Disordered" evidence="1">
    <location>
        <begin position="246"/>
        <end position="356"/>
    </location>
</feature>
<feature type="compositionally biased region" description="Basic and acidic residues" evidence="1">
    <location>
        <begin position="271"/>
        <end position="280"/>
    </location>
</feature>
<accession>A0A1H3YBY2</accession>
<sequence>MGRSLSAQRQQHYYIYIQSEKGQPFYVKHNGKVLSSTERGYIILPELENGTTNITVGFPKEEAHEAQFNLRVAKNDQGYLLKRSGSSSYALYNLQTFKELKPDGGSVAAATEPETATEPAVAAATNVDTATEKGEMMNNLQKDLETAFADKAIVTGPKKPAPKPSSGNSFASALDKVVVTSDDRNIEEVPVAAATEPAKTEEKAESGKKARAPLTDEEKDILRSVLAEESKAAAVSAAEDAVVTPVVEEERPKRNKKHKTKSDEPDFIEFQNDKPAEAPKETPVVTTPVADTDPVEETTTKASRKKKRKLFDDTEHPANIITDPSGYGVSAAAPEEQSSSKKKKKKTEEVAATEEEKKPAVRLVNSDCVNIMDDATFRKLLRKFVAARTDNSMIDVFRKQSRNYCLETAQVKTLGQLLTADDTRYQLLEYGYSKVYDSEKYAALESLLIDDYYKKRFKAMIRR</sequence>
<evidence type="ECO:0000259" key="2">
    <source>
        <dbReference type="Pfam" id="PF14771"/>
    </source>
</evidence>
<feature type="compositionally biased region" description="Basic and acidic residues" evidence="1">
    <location>
        <begin position="198"/>
        <end position="215"/>
    </location>
</feature>
<feature type="region of interest" description="Disordered" evidence="1">
    <location>
        <begin position="188"/>
        <end position="215"/>
    </location>
</feature>
<protein>
    <recommendedName>
        <fullName evidence="2">DUF4476 domain-containing protein</fullName>
    </recommendedName>
</protein>
<evidence type="ECO:0000313" key="3">
    <source>
        <dbReference type="EMBL" id="SEA09059.1"/>
    </source>
</evidence>
<dbReference type="STRING" id="408074.SAMN05660909_00806"/>
<dbReference type="EMBL" id="FNRL01000002">
    <property type="protein sequence ID" value="SEA09059.1"/>
    <property type="molecule type" value="Genomic_DNA"/>
</dbReference>
<feature type="compositionally biased region" description="Basic and acidic residues" evidence="1">
    <location>
        <begin position="346"/>
        <end position="356"/>
    </location>
</feature>
<organism evidence="3 4">
    <name type="scientific">Chitinophaga terrae</name>
    <name type="common">ex Kim and Jung 2007</name>
    <dbReference type="NCBI Taxonomy" id="408074"/>
    <lineage>
        <taxon>Bacteria</taxon>
        <taxon>Pseudomonadati</taxon>
        <taxon>Bacteroidota</taxon>
        <taxon>Chitinophagia</taxon>
        <taxon>Chitinophagales</taxon>
        <taxon>Chitinophagaceae</taxon>
        <taxon>Chitinophaga</taxon>
    </lineage>
</organism>